<dbReference type="Gene3D" id="1.20.1720.10">
    <property type="entry name" value="Multidrug resistance protein D"/>
    <property type="match status" value="1"/>
</dbReference>
<dbReference type="PROSITE" id="PS50850">
    <property type="entry name" value="MFS"/>
    <property type="match status" value="1"/>
</dbReference>
<evidence type="ECO:0000259" key="10">
    <source>
        <dbReference type="PROSITE" id="PS50850"/>
    </source>
</evidence>
<evidence type="ECO:0000256" key="8">
    <source>
        <dbReference type="SAM" id="MobiDB-lite"/>
    </source>
</evidence>
<feature type="transmembrane region" description="Helical" evidence="9">
    <location>
        <begin position="199"/>
        <end position="219"/>
    </location>
</feature>
<evidence type="ECO:0000256" key="7">
    <source>
        <dbReference type="ARBA" id="ARBA00023136"/>
    </source>
</evidence>
<feature type="transmembrane region" description="Helical" evidence="9">
    <location>
        <begin position="167"/>
        <end position="187"/>
    </location>
</feature>
<dbReference type="PANTHER" id="PTHR42718:SF9">
    <property type="entry name" value="MAJOR FACILITATOR SUPERFAMILY MULTIDRUG TRANSPORTER MFSC"/>
    <property type="match status" value="1"/>
</dbReference>
<evidence type="ECO:0000256" key="4">
    <source>
        <dbReference type="ARBA" id="ARBA00022475"/>
    </source>
</evidence>
<dbReference type="PANTHER" id="PTHR42718">
    <property type="entry name" value="MAJOR FACILITATOR SUPERFAMILY MULTIDRUG TRANSPORTER MFSC"/>
    <property type="match status" value="1"/>
</dbReference>
<evidence type="ECO:0000256" key="2">
    <source>
        <dbReference type="ARBA" id="ARBA00008537"/>
    </source>
</evidence>
<feature type="transmembrane region" description="Helical" evidence="9">
    <location>
        <begin position="82"/>
        <end position="104"/>
    </location>
</feature>
<feature type="transmembrane region" description="Helical" evidence="9">
    <location>
        <begin position="299"/>
        <end position="320"/>
    </location>
</feature>
<protein>
    <submittedName>
        <fullName evidence="11">MFS transporter</fullName>
    </submittedName>
</protein>
<organism evidence="11 12">
    <name type="scientific">Paenibacillus terrae</name>
    <dbReference type="NCBI Taxonomy" id="159743"/>
    <lineage>
        <taxon>Bacteria</taxon>
        <taxon>Bacillati</taxon>
        <taxon>Bacillota</taxon>
        <taxon>Bacilli</taxon>
        <taxon>Bacillales</taxon>
        <taxon>Paenibacillaceae</taxon>
        <taxon>Paenibacillus</taxon>
    </lineage>
</organism>
<dbReference type="GO" id="GO:0005886">
    <property type="term" value="C:plasma membrane"/>
    <property type="evidence" value="ECO:0007669"/>
    <property type="project" value="UniProtKB-SubCell"/>
</dbReference>
<dbReference type="InterPro" id="IPR036259">
    <property type="entry name" value="MFS_trans_sf"/>
</dbReference>
<sequence>MNIRAVPERWKVVITVMLGTFTVLLNNSSLNPAIPSFIKVFHTNAATASWLITIFLITMGMTMPLTGYLADRFGKKKVYLSGLALFVTGSLLGSLSWGLTTVILCRGLQGMAGGLMIPLSLALIFEAFPKEERGKVTGIWGIAIMAAPMLGPTVGGIVLSLSSWQVLFLINVPTGLLGLLLGMRYLTAARSNPSRTFDSSGFITVTLGVGFILFALGRTTTTADLIAPLHILLFLAGAVLLVLFVRMELVKKQPLLNVQIFKIPTYSLSVIVASVQAIAMFGSIFLVPMLVQNVYGYDAMMTGFVFLPSAICTGWFVTIAGKQLDRKGPKGMISTGLIITCAATAMLGMLQMNSPLWTIFVLMMLRGIGLGLSNMPATTAGLNAIPDELVAQGSAMNNVMRRLTSSLGMVVISIYFEVRKAQLLAGGYSVETGTLQAIREGFIGMSILILLTIPAAFFLKTPDFLRKNGARRTSSDTPEAKASAATPKV</sequence>
<feature type="transmembrane region" description="Helical" evidence="9">
    <location>
        <begin position="266"/>
        <end position="287"/>
    </location>
</feature>
<dbReference type="InterPro" id="IPR011701">
    <property type="entry name" value="MFS"/>
</dbReference>
<keyword evidence="5 9" id="KW-0812">Transmembrane</keyword>
<evidence type="ECO:0000256" key="1">
    <source>
        <dbReference type="ARBA" id="ARBA00004651"/>
    </source>
</evidence>
<dbReference type="InterPro" id="IPR004638">
    <property type="entry name" value="EmrB-like"/>
</dbReference>
<gene>
    <name evidence="11" type="ORF">QD47_16380</name>
</gene>
<keyword evidence="4" id="KW-1003">Cell membrane</keyword>
<keyword evidence="3" id="KW-0813">Transport</keyword>
<dbReference type="CDD" id="cd17503">
    <property type="entry name" value="MFS_LmrB_MDR_like"/>
    <property type="match status" value="1"/>
</dbReference>
<dbReference type="OrthoDB" id="9816041at2"/>
<name>A0A0D7X3E0_9BACL</name>
<comment type="subcellular location">
    <subcellularLocation>
        <location evidence="1">Cell membrane</location>
        <topology evidence="1">Multi-pass membrane protein</topology>
    </subcellularLocation>
</comment>
<dbReference type="Proteomes" id="UP000032534">
    <property type="component" value="Unassembled WGS sequence"/>
</dbReference>
<comment type="similarity">
    <text evidence="2">Belongs to the major facilitator superfamily. EmrB family.</text>
</comment>
<feature type="region of interest" description="Disordered" evidence="8">
    <location>
        <begin position="469"/>
        <end position="489"/>
    </location>
</feature>
<dbReference type="PATRIC" id="fig|159743.3.peg.3641"/>
<evidence type="ECO:0000256" key="9">
    <source>
        <dbReference type="SAM" id="Phobius"/>
    </source>
</evidence>
<evidence type="ECO:0000256" key="5">
    <source>
        <dbReference type="ARBA" id="ARBA00022692"/>
    </source>
</evidence>
<feature type="domain" description="Major facilitator superfamily (MFS) profile" evidence="10">
    <location>
        <begin position="12"/>
        <end position="464"/>
    </location>
</feature>
<dbReference type="RefSeq" id="WP_044647155.1">
    <property type="nucleotide sequence ID" value="NZ_JTHP01000033.1"/>
</dbReference>
<evidence type="ECO:0000313" key="11">
    <source>
        <dbReference type="EMBL" id="KJD44562.1"/>
    </source>
</evidence>
<dbReference type="SUPFAM" id="SSF103473">
    <property type="entry name" value="MFS general substrate transporter"/>
    <property type="match status" value="1"/>
</dbReference>
<proteinExistence type="inferred from homology"/>
<evidence type="ECO:0000256" key="3">
    <source>
        <dbReference type="ARBA" id="ARBA00022448"/>
    </source>
</evidence>
<comment type="caution">
    <text evidence="11">The sequence shown here is derived from an EMBL/GenBank/DDBJ whole genome shotgun (WGS) entry which is preliminary data.</text>
</comment>
<feature type="transmembrane region" description="Helical" evidence="9">
    <location>
        <begin position="225"/>
        <end position="245"/>
    </location>
</feature>
<feature type="transmembrane region" description="Helical" evidence="9">
    <location>
        <begin position="50"/>
        <end position="70"/>
    </location>
</feature>
<feature type="transmembrane region" description="Helical" evidence="9">
    <location>
        <begin position="110"/>
        <end position="128"/>
    </location>
</feature>
<feature type="transmembrane region" description="Helical" evidence="9">
    <location>
        <begin position="438"/>
        <end position="459"/>
    </location>
</feature>
<accession>A0A0D7X3E0</accession>
<keyword evidence="7 9" id="KW-0472">Membrane</keyword>
<dbReference type="InterPro" id="IPR020846">
    <property type="entry name" value="MFS_dom"/>
</dbReference>
<dbReference type="InterPro" id="IPR005829">
    <property type="entry name" value="Sugar_transporter_CS"/>
</dbReference>
<evidence type="ECO:0000256" key="6">
    <source>
        <dbReference type="ARBA" id="ARBA00022989"/>
    </source>
</evidence>
<feature type="transmembrane region" description="Helical" evidence="9">
    <location>
        <begin position="332"/>
        <end position="350"/>
    </location>
</feature>
<dbReference type="Pfam" id="PF07690">
    <property type="entry name" value="MFS_1"/>
    <property type="match status" value="1"/>
</dbReference>
<dbReference type="EMBL" id="JTHP01000033">
    <property type="protein sequence ID" value="KJD44562.1"/>
    <property type="molecule type" value="Genomic_DNA"/>
</dbReference>
<dbReference type="AlphaFoldDB" id="A0A0D7X3E0"/>
<dbReference type="NCBIfam" id="TIGR00711">
    <property type="entry name" value="efflux_EmrB"/>
    <property type="match status" value="1"/>
</dbReference>
<feature type="transmembrane region" description="Helical" evidence="9">
    <location>
        <begin position="140"/>
        <end position="161"/>
    </location>
</feature>
<dbReference type="Gene3D" id="1.20.1250.20">
    <property type="entry name" value="MFS general substrate transporter like domains"/>
    <property type="match status" value="1"/>
</dbReference>
<keyword evidence="12" id="KW-1185">Reference proteome</keyword>
<reference evidence="11 12" key="1">
    <citation type="submission" date="2014-11" db="EMBL/GenBank/DDBJ databases">
        <title>Draft Genome Sequences of Paenibacillus polymyxa NRRL B-30509 and Paenibacillus terrae NRRL B-30644, Strains from a Poultry Environment that Produce Tridecaptin A and Paenicidins.</title>
        <authorList>
            <person name="van Belkum M.J."/>
            <person name="Lohans C.T."/>
            <person name="Vederas J.C."/>
        </authorList>
    </citation>
    <scope>NUCLEOTIDE SEQUENCE [LARGE SCALE GENOMIC DNA]</scope>
    <source>
        <strain evidence="11 12">NRRL B-30644</strain>
    </source>
</reference>
<feature type="transmembrane region" description="Helical" evidence="9">
    <location>
        <begin position="12"/>
        <end position="30"/>
    </location>
</feature>
<dbReference type="PROSITE" id="PS00217">
    <property type="entry name" value="SUGAR_TRANSPORT_2"/>
    <property type="match status" value="1"/>
</dbReference>
<evidence type="ECO:0000313" key="12">
    <source>
        <dbReference type="Proteomes" id="UP000032534"/>
    </source>
</evidence>
<keyword evidence="6 9" id="KW-1133">Transmembrane helix</keyword>
<dbReference type="GO" id="GO:0022857">
    <property type="term" value="F:transmembrane transporter activity"/>
    <property type="evidence" value="ECO:0007669"/>
    <property type="project" value="InterPro"/>
</dbReference>